<feature type="transmembrane region" description="Helical" evidence="1">
    <location>
        <begin position="81"/>
        <end position="103"/>
    </location>
</feature>
<accession>A0A4Y9SGD6</accession>
<dbReference type="InterPro" id="IPR036890">
    <property type="entry name" value="HATPase_C_sf"/>
</dbReference>
<keyword evidence="1" id="KW-1133">Transmembrane helix</keyword>
<feature type="transmembrane region" description="Helical" evidence="1">
    <location>
        <begin position="132"/>
        <end position="150"/>
    </location>
</feature>
<keyword evidence="1" id="KW-0812">Transmembrane</keyword>
<feature type="transmembrane region" description="Helical" evidence="1">
    <location>
        <begin position="52"/>
        <end position="69"/>
    </location>
</feature>
<dbReference type="Gene3D" id="3.30.565.10">
    <property type="entry name" value="Histidine kinase-like ATPase, C-terminal domain"/>
    <property type="match status" value="1"/>
</dbReference>
<evidence type="ECO:0000256" key="1">
    <source>
        <dbReference type="SAM" id="Phobius"/>
    </source>
</evidence>
<dbReference type="PANTHER" id="PTHR34220">
    <property type="entry name" value="SENSOR HISTIDINE KINASE YPDA"/>
    <property type="match status" value="1"/>
</dbReference>
<evidence type="ECO:0000259" key="2">
    <source>
        <dbReference type="Pfam" id="PF02518"/>
    </source>
</evidence>
<evidence type="ECO:0000313" key="5">
    <source>
        <dbReference type="Proteomes" id="UP000298438"/>
    </source>
</evidence>
<name>A0A4Y9SGD6_9BURK</name>
<dbReference type="SUPFAM" id="SSF55874">
    <property type="entry name" value="ATPase domain of HSP90 chaperone/DNA topoisomerase II/histidine kinase"/>
    <property type="match status" value="1"/>
</dbReference>
<keyword evidence="4" id="KW-0808">Transferase</keyword>
<gene>
    <name evidence="4" type="ORF">E4L96_10520</name>
</gene>
<protein>
    <submittedName>
        <fullName evidence="4">Sensor histidine kinase</fullName>
    </submittedName>
</protein>
<keyword evidence="4" id="KW-0418">Kinase</keyword>
<evidence type="ECO:0000259" key="3">
    <source>
        <dbReference type="Pfam" id="PF06580"/>
    </source>
</evidence>
<dbReference type="InterPro" id="IPR010559">
    <property type="entry name" value="Sig_transdc_His_kin_internal"/>
</dbReference>
<dbReference type="AlphaFoldDB" id="A0A4Y9SGD6"/>
<dbReference type="PANTHER" id="PTHR34220:SF7">
    <property type="entry name" value="SENSOR HISTIDINE KINASE YPDA"/>
    <property type="match status" value="1"/>
</dbReference>
<evidence type="ECO:0000313" key="4">
    <source>
        <dbReference type="EMBL" id="TFW20396.1"/>
    </source>
</evidence>
<organism evidence="4 5">
    <name type="scientific">Zemynaea arenosa</name>
    <dbReference type="NCBI Taxonomy" id="2561931"/>
    <lineage>
        <taxon>Bacteria</taxon>
        <taxon>Pseudomonadati</taxon>
        <taxon>Pseudomonadota</taxon>
        <taxon>Betaproteobacteria</taxon>
        <taxon>Burkholderiales</taxon>
        <taxon>Oxalobacteraceae</taxon>
        <taxon>Telluria group</taxon>
        <taxon>Zemynaea</taxon>
    </lineage>
</organism>
<dbReference type="GO" id="GO:0000155">
    <property type="term" value="F:phosphorelay sensor kinase activity"/>
    <property type="evidence" value="ECO:0007669"/>
    <property type="project" value="InterPro"/>
</dbReference>
<dbReference type="GO" id="GO:0016020">
    <property type="term" value="C:membrane"/>
    <property type="evidence" value="ECO:0007669"/>
    <property type="project" value="InterPro"/>
</dbReference>
<dbReference type="Pfam" id="PF02518">
    <property type="entry name" value="HATPase_c"/>
    <property type="match status" value="1"/>
</dbReference>
<proteinExistence type="predicted"/>
<keyword evidence="1" id="KW-0472">Membrane</keyword>
<dbReference type="Pfam" id="PF06580">
    <property type="entry name" value="His_kinase"/>
    <property type="match status" value="1"/>
</dbReference>
<feature type="domain" description="Histidine kinase/HSP90-like ATPase" evidence="2">
    <location>
        <begin position="272"/>
        <end position="363"/>
    </location>
</feature>
<feature type="domain" description="Signal transduction histidine kinase internal region" evidence="3">
    <location>
        <begin position="173"/>
        <end position="252"/>
    </location>
</feature>
<dbReference type="InterPro" id="IPR050640">
    <property type="entry name" value="Bact_2-comp_sensor_kinase"/>
</dbReference>
<dbReference type="Proteomes" id="UP000298438">
    <property type="component" value="Unassembled WGS sequence"/>
</dbReference>
<keyword evidence="5" id="KW-1185">Reference proteome</keyword>
<comment type="caution">
    <text evidence="4">The sequence shown here is derived from an EMBL/GenBank/DDBJ whole genome shotgun (WGS) entry which is preliminary data.</text>
</comment>
<sequence length="365" mass="39543">MAEQPPATAATLTPRTLALAISGFWCAFLALYTVRTALLGYEHQVFWLFRRLAAALIGGLLSLLLAVVIRKLQGRPARTRIATALALCLPCGALFATAGWVLFDNIAPLPGEDCNNGLACTPFAVLEYISELTISWTFVFAAWTLLLFALDSAARVRAAERAAADAREAARLAELRALRYQVNPHFLFNVLNSLLGLVSAQRLAEAEQLIGELGRYLRHNLTMDATQRITLADEVERQLGYLRIEAHRFPDRMSVQVDIAPDAARVPVPALLLQPLVENAIKHGLARSTGLVEIRLRAFVRGGELALVVEDNARPEQQAGSEGFGIGLANVAQRLNAEFGSAGRLQAGVCTDGGFRVELSLPVVA</sequence>
<feature type="transmembrane region" description="Helical" evidence="1">
    <location>
        <begin position="12"/>
        <end position="32"/>
    </location>
</feature>
<dbReference type="EMBL" id="SPVF01000132">
    <property type="protein sequence ID" value="TFW20396.1"/>
    <property type="molecule type" value="Genomic_DNA"/>
</dbReference>
<dbReference type="OrthoDB" id="2514702at2"/>
<dbReference type="RefSeq" id="WP_135207173.1">
    <property type="nucleotide sequence ID" value="NZ_SPVF01000132.1"/>
</dbReference>
<reference evidence="4 5" key="1">
    <citation type="submission" date="2019-03" db="EMBL/GenBank/DDBJ databases">
        <title>Draft Genome Sequence of Massilia arenosa sp. nov., a Novel Massilia Species Isolated from a Sandy-loam Maize Soil.</title>
        <authorList>
            <person name="Raths R."/>
            <person name="Peta V."/>
            <person name="Bucking H."/>
        </authorList>
    </citation>
    <scope>NUCLEOTIDE SEQUENCE [LARGE SCALE GENOMIC DNA]</scope>
    <source>
        <strain evidence="4 5">MC02</strain>
    </source>
</reference>
<dbReference type="InterPro" id="IPR003594">
    <property type="entry name" value="HATPase_dom"/>
</dbReference>